<dbReference type="Proteomes" id="UP001153678">
    <property type="component" value="Unassembled WGS sequence"/>
</dbReference>
<evidence type="ECO:0000313" key="2">
    <source>
        <dbReference type="Proteomes" id="UP001153678"/>
    </source>
</evidence>
<accession>A0A9W4SS98</accession>
<reference evidence="1" key="1">
    <citation type="submission" date="2022-08" db="EMBL/GenBank/DDBJ databases">
        <authorList>
            <person name="Kallberg Y."/>
            <person name="Tangrot J."/>
            <person name="Rosling A."/>
        </authorList>
    </citation>
    <scope>NUCLEOTIDE SEQUENCE</scope>
    <source>
        <strain evidence="1">Wild A</strain>
    </source>
</reference>
<feature type="non-terminal residue" evidence="1">
    <location>
        <position position="1"/>
    </location>
</feature>
<dbReference type="OrthoDB" id="2382575at2759"/>
<organism evidence="1 2">
    <name type="scientific">Funneliformis geosporum</name>
    <dbReference type="NCBI Taxonomy" id="1117311"/>
    <lineage>
        <taxon>Eukaryota</taxon>
        <taxon>Fungi</taxon>
        <taxon>Fungi incertae sedis</taxon>
        <taxon>Mucoromycota</taxon>
        <taxon>Glomeromycotina</taxon>
        <taxon>Glomeromycetes</taxon>
        <taxon>Glomerales</taxon>
        <taxon>Glomeraceae</taxon>
        <taxon>Funneliformis</taxon>
    </lineage>
</organism>
<sequence length="93" mass="10934">MDVNFNEGLNVLSSYLQERNNKLYRNFLLQNRDTVVTSSLLFSKNWEVLDNTCATNFLREAGKLKLDLREKVRSRDAKDLESYWEGVLQECNL</sequence>
<keyword evidence="2" id="KW-1185">Reference proteome</keyword>
<comment type="caution">
    <text evidence="1">The sequence shown here is derived from an EMBL/GenBank/DDBJ whole genome shotgun (WGS) entry which is preliminary data.</text>
</comment>
<proteinExistence type="predicted"/>
<gene>
    <name evidence="1" type="ORF">FWILDA_LOCUS8741</name>
</gene>
<name>A0A9W4SS98_9GLOM</name>
<dbReference type="EMBL" id="CAMKVN010001912">
    <property type="protein sequence ID" value="CAI2178747.1"/>
    <property type="molecule type" value="Genomic_DNA"/>
</dbReference>
<protein>
    <submittedName>
        <fullName evidence="1">11655_t:CDS:1</fullName>
    </submittedName>
</protein>
<dbReference type="AlphaFoldDB" id="A0A9W4SS98"/>
<evidence type="ECO:0000313" key="1">
    <source>
        <dbReference type="EMBL" id="CAI2178747.1"/>
    </source>
</evidence>